<dbReference type="AlphaFoldDB" id="A0A9D1LB98"/>
<evidence type="ECO:0000256" key="2">
    <source>
        <dbReference type="SAM" id="Phobius"/>
    </source>
</evidence>
<proteinExistence type="predicted"/>
<feature type="region of interest" description="Disordered" evidence="1">
    <location>
        <begin position="1"/>
        <end position="26"/>
    </location>
</feature>
<gene>
    <name evidence="3" type="ORF">IAB02_01225</name>
</gene>
<keyword evidence="2" id="KW-1133">Transmembrane helix</keyword>
<feature type="region of interest" description="Disordered" evidence="1">
    <location>
        <begin position="123"/>
        <end position="148"/>
    </location>
</feature>
<reference evidence="3" key="2">
    <citation type="journal article" date="2021" name="PeerJ">
        <title>Extensive microbial diversity within the chicken gut microbiome revealed by metagenomics and culture.</title>
        <authorList>
            <person name="Gilroy R."/>
            <person name="Ravi A."/>
            <person name="Getino M."/>
            <person name="Pursley I."/>
            <person name="Horton D.L."/>
            <person name="Alikhan N.F."/>
            <person name="Baker D."/>
            <person name="Gharbi K."/>
            <person name="Hall N."/>
            <person name="Watson M."/>
            <person name="Adriaenssens E.M."/>
            <person name="Foster-Nyarko E."/>
            <person name="Jarju S."/>
            <person name="Secka A."/>
            <person name="Antonio M."/>
            <person name="Oren A."/>
            <person name="Chaudhuri R.R."/>
            <person name="La Ragione R."/>
            <person name="Hildebrand F."/>
            <person name="Pallen M.J."/>
        </authorList>
    </citation>
    <scope>NUCLEOTIDE SEQUENCE</scope>
    <source>
        <strain evidence="3">ChiHcec3-11533</strain>
    </source>
</reference>
<feature type="transmembrane region" description="Helical" evidence="2">
    <location>
        <begin position="64"/>
        <end position="82"/>
    </location>
</feature>
<evidence type="ECO:0000313" key="3">
    <source>
        <dbReference type="EMBL" id="HIU33160.1"/>
    </source>
</evidence>
<keyword evidence="2" id="KW-0812">Transmembrane</keyword>
<accession>A0A9D1LB98</accession>
<organism evidence="3 4">
    <name type="scientific">Candidatus Pullichristensenella excrementigallinarum</name>
    <dbReference type="NCBI Taxonomy" id="2840907"/>
    <lineage>
        <taxon>Bacteria</taxon>
        <taxon>Bacillati</taxon>
        <taxon>Bacillota</taxon>
        <taxon>Clostridia</taxon>
        <taxon>Candidatus Pullichristensenella</taxon>
    </lineage>
</organism>
<evidence type="ECO:0000256" key="1">
    <source>
        <dbReference type="SAM" id="MobiDB-lite"/>
    </source>
</evidence>
<name>A0A9D1LB98_9FIRM</name>
<dbReference type="EMBL" id="DVMU01000028">
    <property type="protein sequence ID" value="HIU33160.1"/>
    <property type="molecule type" value="Genomic_DNA"/>
</dbReference>
<feature type="compositionally biased region" description="Low complexity" evidence="1">
    <location>
        <begin position="136"/>
        <end position="146"/>
    </location>
</feature>
<protein>
    <submittedName>
        <fullName evidence="3">Uncharacterized protein</fullName>
    </submittedName>
</protein>
<dbReference type="Proteomes" id="UP000824072">
    <property type="component" value="Unassembled WGS sequence"/>
</dbReference>
<sequence length="204" mass="22077">MAANDGGRFRGSTSSAYSPNMRKPGRRWPATRRALGILLLCVFLPPIGILYLWKAGVYRVRGRLLMTFVAGFSFCLMVMPLMHRTPPQTISPNPVVPQAATPVPETDVVTALSNMEEIIAAQQASESTQVEEGEVAPAQEPAATEGPTEEELLETIVYSVRSGAKYYHSSPTCGTQQNSRSLTLREALAELLAACPNCNPPTLS</sequence>
<evidence type="ECO:0000313" key="4">
    <source>
        <dbReference type="Proteomes" id="UP000824072"/>
    </source>
</evidence>
<reference evidence="3" key="1">
    <citation type="submission" date="2020-10" db="EMBL/GenBank/DDBJ databases">
        <authorList>
            <person name="Gilroy R."/>
        </authorList>
    </citation>
    <scope>NUCLEOTIDE SEQUENCE</scope>
    <source>
        <strain evidence="3">ChiHcec3-11533</strain>
    </source>
</reference>
<keyword evidence="2" id="KW-0472">Membrane</keyword>
<comment type="caution">
    <text evidence="3">The sequence shown here is derived from an EMBL/GenBank/DDBJ whole genome shotgun (WGS) entry which is preliminary data.</text>
</comment>
<feature type="transmembrane region" description="Helical" evidence="2">
    <location>
        <begin position="34"/>
        <end position="52"/>
    </location>
</feature>